<organism evidence="4 5">
    <name type="scientific">Brevundimonas subvibrioides</name>
    <dbReference type="NCBI Taxonomy" id="74313"/>
    <lineage>
        <taxon>Bacteria</taxon>
        <taxon>Pseudomonadati</taxon>
        <taxon>Pseudomonadota</taxon>
        <taxon>Alphaproteobacteria</taxon>
        <taxon>Caulobacterales</taxon>
        <taxon>Caulobacteraceae</taxon>
        <taxon>Brevundimonas</taxon>
    </lineage>
</organism>
<dbReference type="PANTHER" id="PTHR30570">
    <property type="entry name" value="PERIPLASMIC PHOSPHATE BINDING COMPONENT OF PHOSPHATE ABC TRANSPORTER"/>
    <property type="match status" value="1"/>
</dbReference>
<evidence type="ECO:0000256" key="1">
    <source>
        <dbReference type="ARBA" id="ARBA00022729"/>
    </source>
</evidence>
<feature type="domain" description="PBP" evidence="3">
    <location>
        <begin position="30"/>
        <end position="315"/>
    </location>
</feature>
<evidence type="ECO:0000259" key="3">
    <source>
        <dbReference type="Pfam" id="PF12849"/>
    </source>
</evidence>
<reference evidence="4 5" key="1">
    <citation type="submission" date="2017-03" db="EMBL/GenBank/DDBJ databases">
        <title>Lifting the veil on microbial sulfur biogeochemistry in mining wastewaters.</title>
        <authorList>
            <person name="Kantor R.S."/>
            <person name="Colenbrander Nelson T."/>
            <person name="Marshall S."/>
            <person name="Bennett D."/>
            <person name="Apte S."/>
            <person name="Camacho D."/>
            <person name="Thomas B.C."/>
            <person name="Warren L.A."/>
            <person name="Banfield J.F."/>
        </authorList>
    </citation>
    <scope>NUCLEOTIDE SEQUENCE [LARGE SCALE GENOMIC DNA]</scope>
    <source>
        <strain evidence="4">32-69-9</strain>
    </source>
</reference>
<dbReference type="Pfam" id="PF12849">
    <property type="entry name" value="PBP_like_2"/>
    <property type="match status" value="1"/>
</dbReference>
<keyword evidence="1 2" id="KW-0732">Signal</keyword>
<dbReference type="InterPro" id="IPR024370">
    <property type="entry name" value="PBP_domain"/>
</dbReference>
<dbReference type="EMBL" id="NCEB01000004">
    <property type="protein sequence ID" value="OYX35395.1"/>
    <property type="molecule type" value="Genomic_DNA"/>
</dbReference>
<name>A0A258FSA2_9CAUL</name>
<sequence length="355" mass="37604">MSSTLPRRLFVAVSAATALTLAACGQGGQQRNGIWAAGSSTVFPFATRVAENFGRNNPEGAPPRVESLGTGGGIQAFCQGLGPTTPDIANASRRMKGSEFDLCAQNGVTDIIEIKIGYDGLAVATARSGADFDIRGSDLYLALAKEVPGPDGELIANPYRTWDQVRPGLPNQRIQVYGPPPTSGTRDSWSELAMLTSAEALPALASLAESDPDRFEAVAQTLREDGAWVDSGENDNAIVQTLTRTPGSVGVFGYSFLEENFGQVKPATVNGVLPTLETIASGEYPISRSMFIYVKRAHIGVTPGLQDFLIEFTSEAAVGRGGYLQDRGMVPLPGPEREGQRAVAANLTLMTRPPE</sequence>
<dbReference type="SUPFAM" id="SSF53850">
    <property type="entry name" value="Periplasmic binding protein-like II"/>
    <property type="match status" value="1"/>
</dbReference>
<dbReference type="Gene3D" id="3.40.190.10">
    <property type="entry name" value="Periplasmic binding protein-like II"/>
    <property type="match status" value="2"/>
</dbReference>
<evidence type="ECO:0000313" key="5">
    <source>
        <dbReference type="Proteomes" id="UP000215595"/>
    </source>
</evidence>
<gene>
    <name evidence="4" type="ORF">B7Z01_02840</name>
</gene>
<proteinExistence type="predicted"/>
<dbReference type="Proteomes" id="UP000215595">
    <property type="component" value="Unassembled WGS sequence"/>
</dbReference>
<dbReference type="InterPro" id="IPR050811">
    <property type="entry name" value="Phosphate_ABC_transporter"/>
</dbReference>
<comment type="caution">
    <text evidence="4">The sequence shown here is derived from an EMBL/GenBank/DDBJ whole genome shotgun (WGS) entry which is preliminary data.</text>
</comment>
<accession>A0A258FSA2</accession>
<feature type="chain" id="PRO_5012875434" evidence="2">
    <location>
        <begin position="23"/>
        <end position="355"/>
    </location>
</feature>
<evidence type="ECO:0000256" key="2">
    <source>
        <dbReference type="SAM" id="SignalP"/>
    </source>
</evidence>
<dbReference type="PROSITE" id="PS51257">
    <property type="entry name" value="PROKAR_LIPOPROTEIN"/>
    <property type="match status" value="1"/>
</dbReference>
<evidence type="ECO:0000313" key="4">
    <source>
        <dbReference type="EMBL" id="OYX35395.1"/>
    </source>
</evidence>
<protein>
    <submittedName>
        <fullName evidence="4">Phosphate ABC transporter substrate-binding protein</fullName>
    </submittedName>
</protein>
<dbReference type="PANTHER" id="PTHR30570:SF1">
    <property type="entry name" value="PHOSPHATE-BINDING PROTEIN PSTS"/>
    <property type="match status" value="1"/>
</dbReference>
<feature type="signal peptide" evidence="2">
    <location>
        <begin position="1"/>
        <end position="22"/>
    </location>
</feature>
<dbReference type="AlphaFoldDB" id="A0A258FSA2"/>